<evidence type="ECO:0000313" key="1">
    <source>
        <dbReference type="EMBL" id="CAG4940162.1"/>
    </source>
</evidence>
<dbReference type="OrthoDB" id="7430131at2759"/>
<dbReference type="EMBL" id="CAJQZP010000141">
    <property type="protein sequence ID" value="CAG4940162.1"/>
    <property type="molecule type" value="Genomic_DNA"/>
</dbReference>
<organism evidence="1 2">
    <name type="scientific">Parnassius apollo</name>
    <name type="common">Apollo butterfly</name>
    <name type="synonym">Papilio apollo</name>
    <dbReference type="NCBI Taxonomy" id="110799"/>
    <lineage>
        <taxon>Eukaryota</taxon>
        <taxon>Metazoa</taxon>
        <taxon>Ecdysozoa</taxon>
        <taxon>Arthropoda</taxon>
        <taxon>Hexapoda</taxon>
        <taxon>Insecta</taxon>
        <taxon>Pterygota</taxon>
        <taxon>Neoptera</taxon>
        <taxon>Endopterygota</taxon>
        <taxon>Lepidoptera</taxon>
        <taxon>Glossata</taxon>
        <taxon>Ditrysia</taxon>
        <taxon>Papilionoidea</taxon>
        <taxon>Papilionidae</taxon>
        <taxon>Parnassiinae</taxon>
        <taxon>Parnassini</taxon>
        <taxon>Parnassius</taxon>
        <taxon>Parnassius</taxon>
    </lineage>
</organism>
<name>A0A8S3W4D5_PARAO</name>
<dbReference type="Proteomes" id="UP000691718">
    <property type="component" value="Unassembled WGS sequence"/>
</dbReference>
<sequence>MPTPAPLSLEAETIIPEKSSEGVRVHSPSQDEESMLPPEILAALGEAKTSEEIFGQKISTEVSERRGKILTEGLTKEQKENLLTKTLIPENFQLAKAP</sequence>
<accession>A0A8S3W4D5</accession>
<gene>
    <name evidence="1" type="ORF">PAPOLLO_LOCUS1947</name>
</gene>
<dbReference type="AlphaFoldDB" id="A0A8S3W4D5"/>
<evidence type="ECO:0000313" key="2">
    <source>
        <dbReference type="Proteomes" id="UP000691718"/>
    </source>
</evidence>
<comment type="caution">
    <text evidence="1">The sequence shown here is derived from an EMBL/GenBank/DDBJ whole genome shotgun (WGS) entry which is preliminary data.</text>
</comment>
<proteinExistence type="predicted"/>
<protein>
    <submittedName>
        <fullName evidence="1">(apollo) hypothetical protein</fullName>
    </submittedName>
</protein>
<keyword evidence="2" id="KW-1185">Reference proteome</keyword>
<reference evidence="1" key="1">
    <citation type="submission" date="2021-04" db="EMBL/GenBank/DDBJ databases">
        <authorList>
            <person name="Tunstrom K."/>
        </authorList>
    </citation>
    <scope>NUCLEOTIDE SEQUENCE</scope>
</reference>